<comment type="caution">
    <text evidence="5">Lacks conserved residue(s) required for the propagation of feature annotation.</text>
</comment>
<dbReference type="NCBIfam" id="TIGR00536">
    <property type="entry name" value="hemK_fam"/>
    <property type="match status" value="1"/>
</dbReference>
<feature type="domain" description="Release factor glutamine methyltransferase N-terminal" evidence="7">
    <location>
        <begin position="40"/>
        <end position="110"/>
    </location>
</feature>
<dbReference type="PROSITE" id="PS00092">
    <property type="entry name" value="N6_MTASE"/>
    <property type="match status" value="1"/>
</dbReference>
<dbReference type="InterPro" id="IPR007848">
    <property type="entry name" value="Small_mtfrase_dom"/>
</dbReference>
<dbReference type="HAMAP" id="MF_02126">
    <property type="entry name" value="RF_methyltr_PrmC"/>
    <property type="match status" value="1"/>
</dbReference>
<dbReference type="GO" id="GO:0032259">
    <property type="term" value="P:methylation"/>
    <property type="evidence" value="ECO:0007669"/>
    <property type="project" value="UniProtKB-KW"/>
</dbReference>
<comment type="function">
    <text evidence="5">Methylates the class 1 translation termination release factors RF1/PrfA and RF2/PrfB on the glutamine residue of the universally conserved GGQ motif.</text>
</comment>
<evidence type="ECO:0000259" key="7">
    <source>
        <dbReference type="Pfam" id="PF17827"/>
    </source>
</evidence>
<proteinExistence type="inferred from homology"/>
<dbReference type="Proteomes" id="UP000320781">
    <property type="component" value="Unassembled WGS sequence"/>
</dbReference>
<keyword evidence="1 5" id="KW-0489">Methyltransferase</keyword>
<gene>
    <name evidence="5 8" type="primary">prmC</name>
    <name evidence="8" type="ORF">E3J95_02200</name>
</gene>
<comment type="similarity">
    <text evidence="5">Belongs to the protein N5-glutamine methyltransferase family. PrmC subfamily.</text>
</comment>
<dbReference type="PANTHER" id="PTHR18895">
    <property type="entry name" value="HEMK METHYLTRANSFERASE"/>
    <property type="match status" value="1"/>
</dbReference>
<dbReference type="EC" id="2.1.1.297" evidence="5"/>
<dbReference type="AlphaFoldDB" id="A0A523QKU1"/>
<feature type="binding site" evidence="5">
    <location>
        <position position="183"/>
    </location>
    <ligand>
        <name>S-adenosyl-L-methionine</name>
        <dbReference type="ChEBI" id="CHEBI:59789"/>
    </ligand>
</feature>
<dbReference type="EMBL" id="SOKU01000106">
    <property type="protein sequence ID" value="TES86343.1"/>
    <property type="molecule type" value="Genomic_DNA"/>
</dbReference>
<comment type="caution">
    <text evidence="8">The sequence shown here is derived from an EMBL/GenBank/DDBJ whole genome shotgun (WGS) entry which is preliminary data.</text>
</comment>
<evidence type="ECO:0000313" key="8">
    <source>
        <dbReference type="EMBL" id="TES86343.1"/>
    </source>
</evidence>
<protein>
    <recommendedName>
        <fullName evidence="5">Release factor glutamine methyltransferase</fullName>
        <shortName evidence="5">RF MTase</shortName>
        <ecNumber evidence="5">2.1.1.297</ecNumber>
    </recommendedName>
    <alternativeName>
        <fullName evidence="5">N5-glutamine methyltransferase PrmC</fullName>
    </alternativeName>
    <alternativeName>
        <fullName evidence="5">Protein-(glutamine-N5) MTase PrmC</fullName>
    </alternativeName>
    <alternativeName>
        <fullName evidence="5">Protein-glutamine N-methyltransferase PrmC</fullName>
    </alternativeName>
</protein>
<accession>A0A523QKU1</accession>
<dbReference type="InterPro" id="IPR002052">
    <property type="entry name" value="DNA_methylase_N6_adenine_CS"/>
</dbReference>
<dbReference type="Gene3D" id="3.40.50.150">
    <property type="entry name" value="Vaccinia Virus protein VP39"/>
    <property type="match status" value="1"/>
</dbReference>
<organism evidence="8 9">
    <name type="scientific">Aerophobetes bacterium</name>
    <dbReference type="NCBI Taxonomy" id="2030807"/>
    <lineage>
        <taxon>Bacteria</taxon>
        <taxon>Candidatus Aerophobota</taxon>
    </lineage>
</organism>
<sequence>MSNPQSKWTYGSLAGGEAESFSGSLPCRHYAQARRVTAREALGRAVRFLREREIESPRLNAEILLGHVLDTPHSHLYFESHRLLSISELAKFKRLTVKRSRHEPLSYLIGRQSFMNLSFMVNSKVYIPRPETEILVDAVLKLLRDSFLQAQRRPLIVDLGTGCGNIAMSLAQGMPEAIVYATDISGEALEVAAHNAQLHHLEDRVVFIKGDLFDPLREENLEGRVDVIISNPPYVATREIESLPPEVRREPRIALDGGKEGLEYYQRIIPLSSRFLRGGALLALEIGHGQLEKIQYMIACQEDMEPAGVVKDYKGIERIILTKKKVTGEG</sequence>
<dbReference type="InterPro" id="IPR040758">
    <property type="entry name" value="PrmC_N"/>
</dbReference>
<dbReference type="GO" id="GO:0003676">
    <property type="term" value="F:nucleic acid binding"/>
    <property type="evidence" value="ECO:0007669"/>
    <property type="project" value="InterPro"/>
</dbReference>
<dbReference type="InterPro" id="IPR004556">
    <property type="entry name" value="HemK-like"/>
</dbReference>
<evidence type="ECO:0000313" key="9">
    <source>
        <dbReference type="Proteomes" id="UP000320781"/>
    </source>
</evidence>
<dbReference type="Gene3D" id="1.10.8.10">
    <property type="entry name" value="DNA helicase RuvA subunit, C-terminal domain"/>
    <property type="match status" value="1"/>
</dbReference>
<dbReference type="InterPro" id="IPR029063">
    <property type="entry name" value="SAM-dependent_MTases_sf"/>
</dbReference>
<feature type="domain" description="Methyltransferase small" evidence="6">
    <location>
        <begin position="142"/>
        <end position="239"/>
    </location>
</feature>
<name>A0A523QKU1_UNCAE</name>
<dbReference type="PANTHER" id="PTHR18895:SF74">
    <property type="entry name" value="MTRF1L RELEASE FACTOR GLUTAMINE METHYLTRANSFERASE"/>
    <property type="match status" value="1"/>
</dbReference>
<dbReference type="CDD" id="cd02440">
    <property type="entry name" value="AdoMet_MTases"/>
    <property type="match status" value="1"/>
</dbReference>
<evidence type="ECO:0000256" key="3">
    <source>
        <dbReference type="ARBA" id="ARBA00022691"/>
    </source>
</evidence>
<dbReference type="InterPro" id="IPR050320">
    <property type="entry name" value="N5-glutamine_MTase"/>
</dbReference>
<comment type="catalytic activity">
    <reaction evidence="4 5">
        <text>L-glutaminyl-[peptide chain release factor] + S-adenosyl-L-methionine = N(5)-methyl-L-glutaminyl-[peptide chain release factor] + S-adenosyl-L-homocysteine + H(+)</text>
        <dbReference type="Rhea" id="RHEA:42896"/>
        <dbReference type="Rhea" id="RHEA-COMP:10271"/>
        <dbReference type="Rhea" id="RHEA-COMP:10272"/>
        <dbReference type="ChEBI" id="CHEBI:15378"/>
        <dbReference type="ChEBI" id="CHEBI:30011"/>
        <dbReference type="ChEBI" id="CHEBI:57856"/>
        <dbReference type="ChEBI" id="CHEBI:59789"/>
        <dbReference type="ChEBI" id="CHEBI:61891"/>
        <dbReference type="EC" id="2.1.1.297"/>
    </reaction>
</comment>
<dbReference type="SUPFAM" id="SSF53335">
    <property type="entry name" value="S-adenosyl-L-methionine-dependent methyltransferases"/>
    <property type="match status" value="1"/>
</dbReference>
<feature type="binding site" evidence="5">
    <location>
        <begin position="160"/>
        <end position="164"/>
    </location>
    <ligand>
        <name>S-adenosyl-L-methionine</name>
        <dbReference type="ChEBI" id="CHEBI:59789"/>
    </ligand>
</feature>
<reference evidence="8 9" key="1">
    <citation type="submission" date="2019-03" db="EMBL/GenBank/DDBJ databases">
        <title>Metabolic potential of uncultured bacteria and archaea associated with petroleum seepage in deep-sea sediments.</title>
        <authorList>
            <person name="Dong X."/>
            <person name="Hubert C."/>
        </authorList>
    </citation>
    <scope>NUCLEOTIDE SEQUENCE [LARGE SCALE GENOMIC DNA]</scope>
    <source>
        <strain evidence="8">E44_bin92</strain>
    </source>
</reference>
<dbReference type="Pfam" id="PF05175">
    <property type="entry name" value="MTS"/>
    <property type="match status" value="1"/>
</dbReference>
<dbReference type="InterPro" id="IPR019874">
    <property type="entry name" value="RF_methyltr_PrmC"/>
</dbReference>
<dbReference type="GO" id="GO:0102559">
    <property type="term" value="F:peptide chain release factor N(5)-glutamine methyltransferase activity"/>
    <property type="evidence" value="ECO:0007669"/>
    <property type="project" value="UniProtKB-EC"/>
</dbReference>
<feature type="binding site" evidence="5">
    <location>
        <position position="231"/>
    </location>
    <ligand>
        <name>S-adenosyl-L-methionine</name>
        <dbReference type="ChEBI" id="CHEBI:59789"/>
    </ligand>
</feature>
<evidence type="ECO:0000256" key="4">
    <source>
        <dbReference type="ARBA" id="ARBA00048391"/>
    </source>
</evidence>
<evidence type="ECO:0000256" key="2">
    <source>
        <dbReference type="ARBA" id="ARBA00022679"/>
    </source>
</evidence>
<evidence type="ECO:0000256" key="1">
    <source>
        <dbReference type="ARBA" id="ARBA00022603"/>
    </source>
</evidence>
<feature type="binding site" evidence="5">
    <location>
        <begin position="231"/>
        <end position="234"/>
    </location>
    <ligand>
        <name>substrate</name>
    </ligand>
</feature>
<keyword evidence="3 5" id="KW-0949">S-adenosyl-L-methionine</keyword>
<dbReference type="NCBIfam" id="TIGR03534">
    <property type="entry name" value="RF_mod_PrmC"/>
    <property type="match status" value="1"/>
</dbReference>
<dbReference type="Pfam" id="PF17827">
    <property type="entry name" value="PrmC_N"/>
    <property type="match status" value="1"/>
</dbReference>
<evidence type="ECO:0000259" key="6">
    <source>
        <dbReference type="Pfam" id="PF05175"/>
    </source>
</evidence>
<evidence type="ECO:0000256" key="5">
    <source>
        <dbReference type="HAMAP-Rule" id="MF_02126"/>
    </source>
</evidence>
<keyword evidence="2 5" id="KW-0808">Transferase</keyword>